<gene>
    <name evidence="2" type="primary">ORF24418</name>
</gene>
<feature type="compositionally biased region" description="Polar residues" evidence="1">
    <location>
        <begin position="53"/>
        <end position="92"/>
    </location>
</feature>
<evidence type="ECO:0000313" key="2">
    <source>
        <dbReference type="EMBL" id="CEK55121.1"/>
    </source>
</evidence>
<protein>
    <submittedName>
        <fullName evidence="2">Uncharacterized protein</fullName>
    </submittedName>
</protein>
<feature type="non-terminal residue" evidence="2">
    <location>
        <position position="1"/>
    </location>
</feature>
<accession>A0A0B6YH51</accession>
<proteinExistence type="predicted"/>
<organism evidence="2">
    <name type="scientific">Arion vulgaris</name>
    <dbReference type="NCBI Taxonomy" id="1028688"/>
    <lineage>
        <taxon>Eukaryota</taxon>
        <taxon>Metazoa</taxon>
        <taxon>Spiralia</taxon>
        <taxon>Lophotrochozoa</taxon>
        <taxon>Mollusca</taxon>
        <taxon>Gastropoda</taxon>
        <taxon>Heterobranchia</taxon>
        <taxon>Euthyneura</taxon>
        <taxon>Panpulmonata</taxon>
        <taxon>Eupulmonata</taxon>
        <taxon>Stylommatophora</taxon>
        <taxon>Helicina</taxon>
        <taxon>Arionoidea</taxon>
        <taxon>Arionidae</taxon>
        <taxon>Arion</taxon>
    </lineage>
</organism>
<evidence type="ECO:0000256" key="1">
    <source>
        <dbReference type="SAM" id="MobiDB-lite"/>
    </source>
</evidence>
<dbReference type="AlphaFoldDB" id="A0A0B6YH51"/>
<feature type="non-terminal residue" evidence="2">
    <location>
        <position position="92"/>
    </location>
</feature>
<feature type="region of interest" description="Disordered" evidence="1">
    <location>
        <begin position="1"/>
        <end position="92"/>
    </location>
</feature>
<reference evidence="2" key="1">
    <citation type="submission" date="2014-12" db="EMBL/GenBank/DDBJ databases">
        <title>Insight into the proteome of Arion vulgaris.</title>
        <authorList>
            <person name="Aradska J."/>
            <person name="Bulat T."/>
            <person name="Smidak R."/>
            <person name="Sarate P."/>
            <person name="Gangsoo J."/>
            <person name="Sialana F."/>
            <person name="Bilban M."/>
            <person name="Lubec G."/>
        </authorList>
    </citation>
    <scope>NUCLEOTIDE SEQUENCE</scope>
    <source>
        <tissue evidence="2">Skin</tissue>
    </source>
</reference>
<name>A0A0B6YH51_9EUPU</name>
<dbReference type="EMBL" id="HACG01008256">
    <property type="protein sequence ID" value="CEK55121.1"/>
    <property type="molecule type" value="Transcribed_RNA"/>
</dbReference>
<feature type="compositionally biased region" description="Polar residues" evidence="1">
    <location>
        <begin position="1"/>
        <end position="10"/>
    </location>
</feature>
<sequence length="92" mass="10071">PNFRRQSSFHSVGEMSIKGIRMTERSRSFRRVRGTKSMEVLSKKDDEGDMMSRLSSGTTVSSPTAADLNTQNSTDDSNRISAVSSITDPPSA</sequence>